<dbReference type="Proteomes" id="UP000607397">
    <property type="component" value="Unassembled WGS sequence"/>
</dbReference>
<organism evidence="8 9">
    <name type="scientific">Petrachloros mirabilis ULC683</name>
    <dbReference type="NCBI Taxonomy" id="2781853"/>
    <lineage>
        <taxon>Bacteria</taxon>
        <taxon>Bacillati</taxon>
        <taxon>Cyanobacteriota</taxon>
        <taxon>Cyanophyceae</taxon>
        <taxon>Synechococcales</taxon>
        <taxon>Petrachlorosaceae</taxon>
        <taxon>Petrachloros</taxon>
        <taxon>Petrachloros mirabilis</taxon>
    </lineage>
</organism>
<keyword evidence="5" id="KW-1133">Transmembrane helix</keyword>
<dbReference type="InterPro" id="IPR003400">
    <property type="entry name" value="ExbD"/>
</dbReference>
<evidence type="ECO:0000313" key="8">
    <source>
        <dbReference type="EMBL" id="NCJ07346.1"/>
    </source>
</evidence>
<dbReference type="PANTHER" id="PTHR30558">
    <property type="entry name" value="EXBD MEMBRANE COMPONENT OF PMF-DRIVEN MACROMOLECULE IMPORT SYSTEM"/>
    <property type="match status" value="1"/>
</dbReference>
<sequence length="134" mass="14827">MRFRSARFSQIPEINLIPMMNVMMAVLAFFVMIATTLGLQQAVEIQLPGSEDAPPATALPEPLVIDLDPQGQMLLNRQVLNSAQLKPTMQTYLQANPKGAVVLRASQDLPYEQVIQALAELRAVERDRVSLAIE</sequence>
<proteinExistence type="inferred from homology"/>
<name>A0A8K2A0J6_9CYAN</name>
<keyword evidence="6" id="KW-0472">Membrane</keyword>
<evidence type="ECO:0000256" key="6">
    <source>
        <dbReference type="ARBA" id="ARBA00023136"/>
    </source>
</evidence>
<keyword evidence="7" id="KW-0813">Transport</keyword>
<evidence type="ECO:0000256" key="4">
    <source>
        <dbReference type="ARBA" id="ARBA00022692"/>
    </source>
</evidence>
<dbReference type="PANTHER" id="PTHR30558:SF3">
    <property type="entry name" value="BIOPOLYMER TRANSPORT PROTEIN EXBD-RELATED"/>
    <property type="match status" value="1"/>
</dbReference>
<evidence type="ECO:0000313" key="9">
    <source>
        <dbReference type="Proteomes" id="UP000607397"/>
    </source>
</evidence>
<dbReference type="Gene3D" id="3.30.420.270">
    <property type="match status" value="1"/>
</dbReference>
<evidence type="ECO:0000256" key="2">
    <source>
        <dbReference type="ARBA" id="ARBA00005811"/>
    </source>
</evidence>
<dbReference type="Pfam" id="PF02472">
    <property type="entry name" value="ExbD"/>
    <property type="match status" value="1"/>
</dbReference>
<dbReference type="GO" id="GO:0005886">
    <property type="term" value="C:plasma membrane"/>
    <property type="evidence" value="ECO:0007669"/>
    <property type="project" value="UniProtKB-SubCell"/>
</dbReference>
<dbReference type="RefSeq" id="WP_161825819.1">
    <property type="nucleotide sequence ID" value="NZ_WVIC01000024.1"/>
</dbReference>
<protein>
    <submittedName>
        <fullName evidence="8">Biopolymer transporter ExbD</fullName>
    </submittedName>
</protein>
<comment type="similarity">
    <text evidence="2 7">Belongs to the ExbD/TolR family.</text>
</comment>
<keyword evidence="7" id="KW-0653">Protein transport</keyword>
<comment type="subcellular location">
    <subcellularLocation>
        <location evidence="1">Cell membrane</location>
        <topology evidence="1">Single-pass membrane protein</topology>
    </subcellularLocation>
    <subcellularLocation>
        <location evidence="7">Cell membrane</location>
        <topology evidence="7">Single-pass type II membrane protein</topology>
    </subcellularLocation>
</comment>
<reference evidence="8" key="1">
    <citation type="submission" date="2019-12" db="EMBL/GenBank/DDBJ databases">
        <title>High-Quality draft genome sequences of three cyanobacteria isolated from the limestone walls of the Old Cathedral of Coimbra.</title>
        <authorList>
            <person name="Tiago I."/>
            <person name="Soares F."/>
            <person name="Portugal A."/>
        </authorList>
    </citation>
    <scope>NUCLEOTIDE SEQUENCE [LARGE SCALE GENOMIC DNA]</scope>
    <source>
        <strain evidence="8">C</strain>
    </source>
</reference>
<keyword evidence="3" id="KW-1003">Cell membrane</keyword>
<gene>
    <name evidence="8" type="ORF">GS597_12675</name>
</gene>
<evidence type="ECO:0000256" key="5">
    <source>
        <dbReference type="ARBA" id="ARBA00022989"/>
    </source>
</evidence>
<keyword evidence="9" id="KW-1185">Reference proteome</keyword>
<comment type="caution">
    <text evidence="8">The sequence shown here is derived from an EMBL/GenBank/DDBJ whole genome shotgun (WGS) entry which is preliminary data.</text>
</comment>
<dbReference type="AlphaFoldDB" id="A0A8K2A0J6"/>
<evidence type="ECO:0000256" key="7">
    <source>
        <dbReference type="RuleBase" id="RU003879"/>
    </source>
</evidence>
<dbReference type="GO" id="GO:0015031">
    <property type="term" value="P:protein transport"/>
    <property type="evidence" value="ECO:0007669"/>
    <property type="project" value="UniProtKB-KW"/>
</dbReference>
<keyword evidence="4 7" id="KW-0812">Transmembrane</keyword>
<dbReference type="EMBL" id="WVIC01000024">
    <property type="protein sequence ID" value="NCJ07346.1"/>
    <property type="molecule type" value="Genomic_DNA"/>
</dbReference>
<evidence type="ECO:0000256" key="1">
    <source>
        <dbReference type="ARBA" id="ARBA00004162"/>
    </source>
</evidence>
<accession>A0A8K2A0J6</accession>
<evidence type="ECO:0000256" key="3">
    <source>
        <dbReference type="ARBA" id="ARBA00022475"/>
    </source>
</evidence>
<dbReference type="GO" id="GO:0022857">
    <property type="term" value="F:transmembrane transporter activity"/>
    <property type="evidence" value="ECO:0007669"/>
    <property type="project" value="InterPro"/>
</dbReference>